<proteinExistence type="predicted"/>
<keyword evidence="2" id="KW-1185">Reference proteome</keyword>
<protein>
    <submittedName>
        <fullName evidence="1">Uncharacterized protein</fullName>
    </submittedName>
</protein>
<name>A0ABW8GIJ1_9PROT</name>
<dbReference type="RefSeq" id="WP_400878399.1">
    <property type="nucleotide sequence ID" value="NZ_JBIWXY010000001.1"/>
</dbReference>
<dbReference type="Proteomes" id="UP001617669">
    <property type="component" value="Unassembled WGS sequence"/>
</dbReference>
<sequence>MLALAARSQPSPTPVIQHMDTVATRLHHSDYVPAENVAEREAAFDRISRAGNRRALVKNIDAFCDCV</sequence>
<dbReference type="EMBL" id="JBIWXY010000001">
    <property type="protein sequence ID" value="MFJ5444912.1"/>
    <property type="molecule type" value="Genomic_DNA"/>
</dbReference>
<organism evidence="1 2">
    <name type="scientific">Methylobacillus methanolivorans</name>
    <dbReference type="NCBI Taxonomy" id="1848927"/>
    <lineage>
        <taxon>Bacteria</taxon>
        <taxon>Pseudomonadati</taxon>
        <taxon>Pseudomonadota</taxon>
        <taxon>Betaproteobacteria</taxon>
        <taxon>Nitrosomonadales</taxon>
        <taxon>Methylophilaceae</taxon>
        <taxon>Methylobacillus</taxon>
    </lineage>
</organism>
<accession>A0ABW8GIJ1</accession>
<reference evidence="1 2" key="1">
    <citation type="submission" date="2024-11" db="EMBL/GenBank/DDBJ databases">
        <authorList>
            <person name="Kaparullina E.N."/>
            <person name="Delegan Y.A."/>
            <person name="Doronina N.V."/>
        </authorList>
    </citation>
    <scope>NUCLEOTIDE SEQUENCE [LARGE SCALE GENOMIC DNA]</scope>
    <source>
        <strain evidence="1 2">7sh_L</strain>
    </source>
</reference>
<gene>
    <name evidence="1" type="ORF">ACIKP9_01570</name>
</gene>
<evidence type="ECO:0000313" key="2">
    <source>
        <dbReference type="Proteomes" id="UP001617669"/>
    </source>
</evidence>
<evidence type="ECO:0000313" key="1">
    <source>
        <dbReference type="EMBL" id="MFJ5444912.1"/>
    </source>
</evidence>
<comment type="caution">
    <text evidence="1">The sequence shown here is derived from an EMBL/GenBank/DDBJ whole genome shotgun (WGS) entry which is preliminary data.</text>
</comment>